<keyword evidence="1" id="KW-0547">Nucleotide-binding</keyword>
<feature type="compositionally biased region" description="Basic and acidic residues" evidence="2">
    <location>
        <begin position="1310"/>
        <end position="1323"/>
    </location>
</feature>
<feature type="domain" description="DNA2/NAM7 helicase-like C-terminal" evidence="4">
    <location>
        <begin position="689"/>
        <end position="880"/>
    </location>
</feature>
<sequence>MEMIGTNAATQAAIAIVEQHVFFQPKAGQSWQSKPELPTAQEILAAQSEVEELPHNPVNVPWPSKEDYLAAQYSILRCEATEGLRYSVRSVAEHRRREPMMDDEYTNIYTQVHVKDYKMTTIGPLARVSFSTERCQFRIQWQQSKRLQPGKIVALSPRSDNFRTICKIATVAQRPYSGGLDQDPPLVDLQWARPEDAVLDPALEMVMVESLHGYFESARHALIGLQHAARTDSPIDKYLTGAFNQDNHSLFLREDPTMDISGLASRATDDDSEAVDELRAYNIVNNGMPNLQHLTFLDESQLLGLHRIISQELAIVQGPPGTGKTYTSVEALKTLVANRRRHRGPPILVAAQTNHALDQILTHCMDAGANVLRMGGRTQSELIKARTPYALRQQSQIQADKKCGAIDHKRRANTGKIQELVDSLFGNGLLQPDALLEFGIITRAQYESLGDDQMETHEAVTNHGPFALWLGDSLIPAKIRHERHRTQLELNEAEARKNLPEFELEDDEDNENIADDEEEFLFRGPAITLKHVWSGKDPSNLTSWDRAVQRALRTDDLFTIDRDLRGAVYQYFQAKLLEAMAPKFAALLFENVELCKKRKAYKFLGNTELVNAHKIDIVGCTTTGLTKYRGCLAAMQPQSLLIEEAAETREQNIVSALYPSIQQLILVGDHKQLTPKCDIQRLGDAPYNLNVSLFQRLVNLDMPFVMLKQQRRMKPELRCILSPFYRDLDDHPSVKSINNRPDVPGMGGRNYWLFDHKWPEDTNSSFSKFNDPEAEMVTNFFAYLVANGTPAEKITVLTFYKGQRKTLLGKMKRHPAVMGSVFNVCTVDSYQGEENDVILLSLVRSPQSDRGFAVGFLEDERRAVVAISRARRGFYVFGNVDNVLEARQVTPDLWYKICSGFSDKGHFDPNRGLPLVCQPHGREVWIKELDDWGGNTGGCDLPCEQTRHCGHQCTLKCHATAHENLACGEPCRETLDCGHGCQKLCGQSCFCDCERFEEINRQPQGGGKHLSLEQNLLRMGAEPTEMLMASLNQREALRQLSRPAPAPQALQGNHPKGQSARGGRKGKKVPRRIPTAGIAQTLEKWEQFTNSVSHHDQQLRQKMLSTATQPVSGVVIQDVYRPTALVDGRRAEGGAKTVQQVQLSYSQAAADLVNAQAANADALLSNAQVGVADLSLTNGPARHRQDSQRTKISHDRTPDNTAASKCSNLEGHATGVNSRHKTETRHCSGQPRLAQRPLLPMEHGLLGDFNDPSVSEGAHGSIGDVYGQDNPYLLAQVGSLIPSPGPSLPDGGMAAQHEHALVPTRPVQSRQEEHKKGGDVGTRDDDDWLIEL</sequence>
<keyword evidence="1" id="KW-0347">Helicase</keyword>
<evidence type="ECO:0000259" key="4">
    <source>
        <dbReference type="Pfam" id="PF13087"/>
    </source>
</evidence>
<keyword evidence="1" id="KW-0067">ATP-binding</keyword>
<keyword evidence="1" id="KW-0378">Hydrolase</keyword>
<dbReference type="InterPro" id="IPR041679">
    <property type="entry name" value="DNA2/NAM7-like_C"/>
</dbReference>
<feature type="compositionally biased region" description="Basic and acidic residues" evidence="2">
    <location>
        <begin position="1183"/>
        <end position="1198"/>
    </location>
</feature>
<dbReference type="SUPFAM" id="SSF52540">
    <property type="entry name" value="P-loop containing nucleoside triphosphate hydrolases"/>
    <property type="match status" value="1"/>
</dbReference>
<feature type="region of interest" description="Disordered" evidence="2">
    <location>
        <begin position="1041"/>
        <end position="1072"/>
    </location>
</feature>
<dbReference type="InterPro" id="IPR027417">
    <property type="entry name" value="P-loop_NTPase"/>
</dbReference>
<feature type="domain" description="DNA2/NAM7 helicase helicase" evidence="3">
    <location>
        <begin position="613"/>
        <end position="675"/>
    </location>
</feature>
<dbReference type="GO" id="GO:0004386">
    <property type="term" value="F:helicase activity"/>
    <property type="evidence" value="ECO:0007669"/>
    <property type="project" value="InterPro"/>
</dbReference>
<feature type="domain" description="ZNFX1" evidence="5">
    <location>
        <begin position="103"/>
        <end position="210"/>
    </location>
</feature>
<evidence type="ECO:0000256" key="2">
    <source>
        <dbReference type="SAM" id="MobiDB-lite"/>
    </source>
</evidence>
<name>A0AAN6PR27_9PEZI</name>
<dbReference type="InterPro" id="IPR047187">
    <property type="entry name" value="SF1_C_Upf1"/>
</dbReference>
<proteinExistence type="predicted"/>
<dbReference type="Pfam" id="PF13086">
    <property type="entry name" value="AAA_11"/>
    <property type="match status" value="2"/>
</dbReference>
<dbReference type="Pfam" id="PF13087">
    <property type="entry name" value="AAA_12"/>
    <property type="match status" value="1"/>
</dbReference>
<gene>
    <name evidence="6" type="ORF">N658DRAFT_562489</name>
</gene>
<evidence type="ECO:0000313" key="7">
    <source>
        <dbReference type="Proteomes" id="UP001305647"/>
    </source>
</evidence>
<dbReference type="EMBL" id="MU863718">
    <property type="protein sequence ID" value="KAK4096362.1"/>
    <property type="molecule type" value="Genomic_DNA"/>
</dbReference>
<evidence type="ECO:0000259" key="3">
    <source>
        <dbReference type="Pfam" id="PF13086"/>
    </source>
</evidence>
<keyword evidence="7" id="KW-1185">Reference proteome</keyword>
<protein>
    <submittedName>
        <fullName evidence="6">Uncharacterized protein</fullName>
    </submittedName>
</protein>
<dbReference type="Proteomes" id="UP001305647">
    <property type="component" value="Unassembled WGS sequence"/>
</dbReference>
<reference evidence="6" key="2">
    <citation type="submission" date="2023-05" db="EMBL/GenBank/DDBJ databases">
        <authorList>
            <consortium name="Lawrence Berkeley National Laboratory"/>
            <person name="Steindorff A."/>
            <person name="Hensen N."/>
            <person name="Bonometti L."/>
            <person name="Westerberg I."/>
            <person name="Brannstrom I.O."/>
            <person name="Guillou S."/>
            <person name="Cros-Aarteil S."/>
            <person name="Calhoun S."/>
            <person name="Haridas S."/>
            <person name="Kuo A."/>
            <person name="Mondo S."/>
            <person name="Pangilinan J."/>
            <person name="Riley R."/>
            <person name="Labutti K."/>
            <person name="Andreopoulos B."/>
            <person name="Lipzen A."/>
            <person name="Chen C."/>
            <person name="Yanf M."/>
            <person name="Daum C."/>
            <person name="Ng V."/>
            <person name="Clum A."/>
            <person name="Ohm R."/>
            <person name="Martin F."/>
            <person name="Silar P."/>
            <person name="Natvig D."/>
            <person name="Lalanne C."/>
            <person name="Gautier V."/>
            <person name="Ament-Velasquez S.L."/>
            <person name="Kruys A."/>
            <person name="Hutchinson M.I."/>
            <person name="Powell A.J."/>
            <person name="Barry K."/>
            <person name="Miller A.N."/>
            <person name="Grigoriev I.V."/>
            <person name="Debuchy R."/>
            <person name="Gladieux P."/>
            <person name="Thoren M.H."/>
            <person name="Johannesson H."/>
        </authorList>
    </citation>
    <scope>NUCLEOTIDE SEQUENCE</scope>
    <source>
        <strain evidence="6">CBS 757.83</strain>
    </source>
</reference>
<feature type="compositionally biased region" description="Basic residues" evidence="2">
    <location>
        <begin position="1062"/>
        <end position="1071"/>
    </location>
</feature>
<dbReference type="GO" id="GO:0031048">
    <property type="term" value="P:regulatory ncRNA-mediated heterochromatin formation"/>
    <property type="evidence" value="ECO:0007669"/>
    <property type="project" value="TreeGrafter"/>
</dbReference>
<evidence type="ECO:0000256" key="1">
    <source>
        <dbReference type="ARBA" id="ARBA00022806"/>
    </source>
</evidence>
<comment type="caution">
    <text evidence="6">The sequence shown here is derived from an EMBL/GenBank/DDBJ whole genome shotgun (WGS) entry which is preliminary data.</text>
</comment>
<dbReference type="PANTHER" id="PTHR10887">
    <property type="entry name" value="DNA2/NAM7 HELICASE FAMILY"/>
    <property type="match status" value="1"/>
</dbReference>
<organism evidence="6 7">
    <name type="scientific">Parathielavia hyrcaniae</name>
    <dbReference type="NCBI Taxonomy" id="113614"/>
    <lineage>
        <taxon>Eukaryota</taxon>
        <taxon>Fungi</taxon>
        <taxon>Dikarya</taxon>
        <taxon>Ascomycota</taxon>
        <taxon>Pezizomycotina</taxon>
        <taxon>Sordariomycetes</taxon>
        <taxon>Sordariomycetidae</taxon>
        <taxon>Sordariales</taxon>
        <taxon>Chaetomiaceae</taxon>
        <taxon>Parathielavia</taxon>
    </lineage>
</organism>
<reference evidence="6" key="1">
    <citation type="journal article" date="2023" name="Mol. Phylogenet. Evol.">
        <title>Genome-scale phylogeny and comparative genomics of the fungal order Sordariales.</title>
        <authorList>
            <person name="Hensen N."/>
            <person name="Bonometti L."/>
            <person name="Westerberg I."/>
            <person name="Brannstrom I.O."/>
            <person name="Guillou S."/>
            <person name="Cros-Aarteil S."/>
            <person name="Calhoun S."/>
            <person name="Haridas S."/>
            <person name="Kuo A."/>
            <person name="Mondo S."/>
            <person name="Pangilinan J."/>
            <person name="Riley R."/>
            <person name="LaButti K."/>
            <person name="Andreopoulos B."/>
            <person name="Lipzen A."/>
            <person name="Chen C."/>
            <person name="Yan M."/>
            <person name="Daum C."/>
            <person name="Ng V."/>
            <person name="Clum A."/>
            <person name="Steindorff A."/>
            <person name="Ohm R.A."/>
            <person name="Martin F."/>
            <person name="Silar P."/>
            <person name="Natvig D.O."/>
            <person name="Lalanne C."/>
            <person name="Gautier V."/>
            <person name="Ament-Velasquez S.L."/>
            <person name="Kruys A."/>
            <person name="Hutchinson M.I."/>
            <person name="Powell A.J."/>
            <person name="Barry K."/>
            <person name="Miller A.N."/>
            <person name="Grigoriev I.V."/>
            <person name="Debuchy R."/>
            <person name="Gladieux P."/>
            <person name="Hiltunen Thoren M."/>
            <person name="Johannesson H."/>
        </authorList>
    </citation>
    <scope>NUCLEOTIDE SEQUENCE</scope>
    <source>
        <strain evidence="6">CBS 757.83</strain>
    </source>
</reference>
<dbReference type="CDD" id="cd18808">
    <property type="entry name" value="SF1_C_Upf1"/>
    <property type="match status" value="1"/>
</dbReference>
<dbReference type="InterPro" id="IPR057373">
    <property type="entry name" value="ZNFX1"/>
</dbReference>
<feature type="region of interest" description="Disordered" evidence="2">
    <location>
        <begin position="1176"/>
        <end position="1232"/>
    </location>
</feature>
<dbReference type="Gene3D" id="3.40.50.300">
    <property type="entry name" value="P-loop containing nucleotide triphosphate hydrolases"/>
    <property type="match status" value="3"/>
</dbReference>
<feature type="region of interest" description="Disordered" evidence="2">
    <location>
        <begin position="1291"/>
        <end position="1332"/>
    </location>
</feature>
<accession>A0AAN6PR27</accession>
<evidence type="ECO:0000259" key="5">
    <source>
        <dbReference type="Pfam" id="PF25396"/>
    </source>
</evidence>
<feature type="domain" description="DNA2/NAM7 helicase helicase" evidence="3">
    <location>
        <begin position="297"/>
        <end position="414"/>
    </location>
</feature>
<dbReference type="GO" id="GO:0031380">
    <property type="term" value="C:nuclear RNA-directed RNA polymerase complex"/>
    <property type="evidence" value="ECO:0007669"/>
    <property type="project" value="TreeGrafter"/>
</dbReference>
<evidence type="ECO:0000313" key="6">
    <source>
        <dbReference type="EMBL" id="KAK4096362.1"/>
    </source>
</evidence>
<dbReference type="InterPro" id="IPR041677">
    <property type="entry name" value="DNA2/NAM7_AAA_11"/>
</dbReference>
<dbReference type="Pfam" id="PF25396">
    <property type="entry name" value="ZNFX1"/>
    <property type="match status" value="1"/>
</dbReference>
<dbReference type="PANTHER" id="PTHR10887:SF341">
    <property type="entry name" value="NFX1-TYPE ZINC FINGER-CONTAINING PROTEIN 1"/>
    <property type="match status" value="1"/>
</dbReference>
<dbReference type="InterPro" id="IPR045055">
    <property type="entry name" value="DNA2/NAM7-like"/>
</dbReference>